<sequence>MKRSTRYPGWLTIPVLFLSLLGEPAEGATMDIRAVFRLDPAKPMHNEFINVTPVTGHCENQPAFCKERELFSLLIPIGFQSVASIEAGQADQRRGAMFRVPGDWRRLSVRHADTQEEAEVEVRIVSIGGRYILSDTAENLVGEGEPTTWPGWHTRLWGDWTWAPPAPCRSTGGMYAWPNARTFFWLTSGTSVCAVQANYRIPGLTYERMQIGYELRTPNPLQMSSGQYYGDLTYTVGPGMDFDMGDIMRPDDSVLTLNFNLDVEHTLKVDLPPGGNKVALEPEGGWNRWVESGRQPTRIYRDQLFYISASSRFSVRMQCDSLGGTRCYLRGDRGDSTQVEVKLSLPAGIVGSGGGAVNLLLLDNGRWMGPFQPGHYLDRKPGSLRFEMPRDAIDFLLRPGWEFKGTLKGNITIIWDSEV</sequence>
<accession>A0A423HUU9</accession>
<organism evidence="1 2">
    <name type="scientific">Pseudomonas frederiksbergensis</name>
    <dbReference type="NCBI Taxonomy" id="104087"/>
    <lineage>
        <taxon>Bacteria</taxon>
        <taxon>Pseudomonadati</taxon>
        <taxon>Pseudomonadota</taxon>
        <taxon>Gammaproteobacteria</taxon>
        <taxon>Pseudomonadales</taxon>
        <taxon>Pseudomonadaceae</taxon>
        <taxon>Pseudomonas</taxon>
    </lineage>
</organism>
<evidence type="ECO:0000313" key="1">
    <source>
        <dbReference type="EMBL" id="RON16933.1"/>
    </source>
</evidence>
<gene>
    <name evidence="1" type="ORF">BK662_10550</name>
</gene>
<proteinExistence type="predicted"/>
<comment type="caution">
    <text evidence="1">The sequence shown here is derived from an EMBL/GenBank/DDBJ whole genome shotgun (WGS) entry which is preliminary data.</text>
</comment>
<dbReference type="EMBL" id="MOBM01000012">
    <property type="protein sequence ID" value="RON16933.1"/>
    <property type="molecule type" value="Genomic_DNA"/>
</dbReference>
<evidence type="ECO:0008006" key="3">
    <source>
        <dbReference type="Google" id="ProtNLM"/>
    </source>
</evidence>
<reference evidence="1 2" key="1">
    <citation type="submission" date="2016-10" db="EMBL/GenBank/DDBJ databases">
        <title>Comparative genome analysis of multiple Pseudomonas spp. focuses on biocontrol and plant growth promoting traits.</title>
        <authorList>
            <person name="Tao X.-Y."/>
            <person name="Taylor C.G."/>
        </authorList>
    </citation>
    <scope>NUCLEOTIDE SEQUENCE [LARGE SCALE GENOMIC DNA]</scope>
    <source>
        <strain evidence="1 2">36C6</strain>
    </source>
</reference>
<dbReference type="RefSeq" id="WP_123358079.1">
    <property type="nucleotide sequence ID" value="NZ_MOBM01000012.1"/>
</dbReference>
<name>A0A423HUU9_9PSED</name>
<evidence type="ECO:0000313" key="2">
    <source>
        <dbReference type="Proteomes" id="UP000284002"/>
    </source>
</evidence>
<dbReference type="AlphaFoldDB" id="A0A423HUU9"/>
<protein>
    <recommendedName>
        <fullName evidence="3">Fimbrial protein</fullName>
    </recommendedName>
</protein>
<dbReference type="Proteomes" id="UP000284002">
    <property type="component" value="Unassembled WGS sequence"/>
</dbReference>